<sequence length="288" mass="32300">MDIELARTFLAIVRCGSFIAAAEQLCVTQTTVTARVKNLEAQLNCSLFVRNRAGASLTVHGEHFVPYAHQLLQTWEAARNALPFPTDLQVQLHLGAETSLWNPLLKDWFMRLTKERTGYAVNVGVHDVSTLRKKLESGELDAALMHQPHYWPGLQVEHLLEEKLIQVQSVLQPEPYIYVDWGDLFCQQHDAVLPEYAHSALRCNFGPLALHTILQTGGRGYFRTRVVEPHLAEGSLERVPHAAEFSWPVYLVYAETSGTAPLQQALAVLQDLMHSDSNWLQTQAAGLS</sequence>
<dbReference type="Pfam" id="PF00126">
    <property type="entry name" value="HTH_1"/>
    <property type="match status" value="1"/>
</dbReference>
<dbReference type="Gene3D" id="1.10.10.10">
    <property type="entry name" value="Winged helix-like DNA-binding domain superfamily/Winged helix DNA-binding domain"/>
    <property type="match status" value="1"/>
</dbReference>
<protein>
    <submittedName>
        <fullName evidence="6">LysR family transcriptional regulator</fullName>
    </submittedName>
</protein>
<dbReference type="SUPFAM" id="SSF53850">
    <property type="entry name" value="Periplasmic binding protein-like II"/>
    <property type="match status" value="1"/>
</dbReference>
<dbReference type="Proteomes" id="UP001212189">
    <property type="component" value="Chromosome"/>
</dbReference>
<evidence type="ECO:0000259" key="5">
    <source>
        <dbReference type="PROSITE" id="PS50931"/>
    </source>
</evidence>
<proteinExistence type="inferred from homology"/>
<keyword evidence="7" id="KW-1185">Reference proteome</keyword>
<evidence type="ECO:0000313" key="7">
    <source>
        <dbReference type="Proteomes" id="UP001212189"/>
    </source>
</evidence>
<dbReference type="FunFam" id="1.10.10.10:FF:000001">
    <property type="entry name" value="LysR family transcriptional regulator"/>
    <property type="match status" value="1"/>
</dbReference>
<dbReference type="GO" id="GO:0003700">
    <property type="term" value="F:DNA-binding transcription factor activity"/>
    <property type="evidence" value="ECO:0007669"/>
    <property type="project" value="InterPro"/>
</dbReference>
<dbReference type="PRINTS" id="PR00039">
    <property type="entry name" value="HTHLYSR"/>
</dbReference>
<dbReference type="PANTHER" id="PTHR30579:SF8">
    <property type="entry name" value="HTH-TYPE TRANSCRIPTIONAL REGULATOR HDFR"/>
    <property type="match status" value="1"/>
</dbReference>
<dbReference type="InterPro" id="IPR050176">
    <property type="entry name" value="LTTR"/>
</dbReference>
<dbReference type="InterPro" id="IPR036388">
    <property type="entry name" value="WH-like_DNA-bd_sf"/>
</dbReference>
<keyword evidence="3" id="KW-0238">DNA-binding</keyword>
<dbReference type="RefSeq" id="WP_269818452.1">
    <property type="nucleotide sequence ID" value="NZ_CP114976.1"/>
</dbReference>
<dbReference type="KEGG" id="dce:O6P33_01280"/>
<evidence type="ECO:0000256" key="4">
    <source>
        <dbReference type="ARBA" id="ARBA00023163"/>
    </source>
</evidence>
<gene>
    <name evidence="6" type="ORF">O6P33_01280</name>
</gene>
<evidence type="ECO:0000256" key="1">
    <source>
        <dbReference type="ARBA" id="ARBA00009437"/>
    </source>
</evidence>
<keyword evidence="2" id="KW-0805">Transcription regulation</keyword>
<dbReference type="EMBL" id="CP114976">
    <property type="protein sequence ID" value="WBE25510.1"/>
    <property type="molecule type" value="Genomic_DNA"/>
</dbReference>
<keyword evidence="4" id="KW-0804">Transcription</keyword>
<dbReference type="PROSITE" id="PS50931">
    <property type="entry name" value="HTH_LYSR"/>
    <property type="match status" value="1"/>
</dbReference>
<reference evidence="6 7" key="1">
    <citation type="submission" date="2022-12" db="EMBL/GenBank/DDBJ databases">
        <title>Coexistence and Characterization of a Novel Tigecycline Resistance gene tet(X) variant and blaNDM-1 in a Pseudomonas caeni Isolate of Chicken Origin.</title>
        <authorList>
            <person name="Lu X."/>
            <person name="Zhang L."/>
            <person name="Li R."/>
            <person name="Wang Z."/>
        </authorList>
    </citation>
    <scope>NUCLEOTIDE SEQUENCE [LARGE SCALE GENOMIC DNA]</scope>
    <source>
        <strain evidence="6 7">CE14</strain>
    </source>
</reference>
<evidence type="ECO:0000256" key="3">
    <source>
        <dbReference type="ARBA" id="ARBA00023125"/>
    </source>
</evidence>
<dbReference type="AlphaFoldDB" id="A0AAF0AJJ4"/>
<organism evidence="6 7">
    <name type="scientific">Denitrificimonas caeni</name>
    <dbReference type="NCBI Taxonomy" id="521720"/>
    <lineage>
        <taxon>Bacteria</taxon>
        <taxon>Pseudomonadati</taxon>
        <taxon>Pseudomonadota</taxon>
        <taxon>Gammaproteobacteria</taxon>
        <taxon>Pseudomonadales</taxon>
        <taxon>Pseudomonadaceae</taxon>
        <taxon>Denitrificimonas</taxon>
    </lineage>
</organism>
<dbReference type="InterPro" id="IPR000847">
    <property type="entry name" value="LysR_HTH_N"/>
</dbReference>
<comment type="similarity">
    <text evidence="1">Belongs to the LysR transcriptional regulatory family.</text>
</comment>
<name>A0AAF0AJJ4_9GAMM</name>
<dbReference type="Pfam" id="PF03466">
    <property type="entry name" value="LysR_substrate"/>
    <property type="match status" value="1"/>
</dbReference>
<dbReference type="InterPro" id="IPR036390">
    <property type="entry name" value="WH_DNA-bd_sf"/>
</dbReference>
<dbReference type="Gene3D" id="3.40.190.10">
    <property type="entry name" value="Periplasmic binding protein-like II"/>
    <property type="match status" value="1"/>
</dbReference>
<dbReference type="PANTHER" id="PTHR30579">
    <property type="entry name" value="TRANSCRIPTIONAL REGULATOR"/>
    <property type="match status" value="1"/>
</dbReference>
<evidence type="ECO:0000256" key="2">
    <source>
        <dbReference type="ARBA" id="ARBA00023015"/>
    </source>
</evidence>
<dbReference type="GO" id="GO:0003677">
    <property type="term" value="F:DNA binding"/>
    <property type="evidence" value="ECO:0007669"/>
    <property type="project" value="UniProtKB-KW"/>
</dbReference>
<accession>A0AAF0AJJ4</accession>
<dbReference type="InterPro" id="IPR005119">
    <property type="entry name" value="LysR_subst-bd"/>
</dbReference>
<feature type="domain" description="HTH lysR-type" evidence="5">
    <location>
        <begin position="1"/>
        <end position="58"/>
    </location>
</feature>
<evidence type="ECO:0000313" key="6">
    <source>
        <dbReference type="EMBL" id="WBE25510.1"/>
    </source>
</evidence>
<dbReference type="SUPFAM" id="SSF46785">
    <property type="entry name" value="Winged helix' DNA-binding domain"/>
    <property type="match status" value="1"/>
</dbReference>